<evidence type="ECO:0000256" key="1">
    <source>
        <dbReference type="SAM" id="Phobius"/>
    </source>
</evidence>
<reference evidence="3 4" key="2">
    <citation type="submission" date="2023-11" db="UniProtKB">
        <authorList>
            <consortium name="WormBaseParasite"/>
        </authorList>
    </citation>
    <scope>IDENTIFICATION</scope>
</reference>
<dbReference type="WBParaSite" id="TREG1_50140.2">
    <property type="protein sequence ID" value="TREG1_50140.2"/>
    <property type="gene ID" value="TREG1_50140"/>
</dbReference>
<dbReference type="PANTHER" id="PTHR13285:SF18">
    <property type="entry name" value="PROTEIN-CYSTEINE N-PALMITOYLTRANSFERASE RASP"/>
    <property type="match status" value="1"/>
</dbReference>
<feature type="transmembrane region" description="Helical" evidence="1">
    <location>
        <begin position="296"/>
        <end position="316"/>
    </location>
</feature>
<keyword evidence="1" id="KW-0812">Transmembrane</keyword>
<dbReference type="AlphaFoldDB" id="A0AA85JQ89"/>
<organism evidence="2 3">
    <name type="scientific">Trichobilharzia regenti</name>
    <name type="common">Nasal bird schistosome</name>
    <dbReference type="NCBI Taxonomy" id="157069"/>
    <lineage>
        <taxon>Eukaryota</taxon>
        <taxon>Metazoa</taxon>
        <taxon>Spiralia</taxon>
        <taxon>Lophotrochozoa</taxon>
        <taxon>Platyhelminthes</taxon>
        <taxon>Trematoda</taxon>
        <taxon>Digenea</taxon>
        <taxon>Strigeidida</taxon>
        <taxon>Schistosomatoidea</taxon>
        <taxon>Schistosomatidae</taxon>
        <taxon>Trichobilharzia</taxon>
    </lineage>
</organism>
<feature type="transmembrane region" description="Helical" evidence="1">
    <location>
        <begin position="528"/>
        <end position="549"/>
    </location>
</feature>
<protein>
    <submittedName>
        <fullName evidence="3 4">Uncharacterized protein</fullName>
    </submittedName>
</protein>
<dbReference type="PANTHER" id="PTHR13285">
    <property type="entry name" value="ACYLTRANSFERASE"/>
    <property type="match status" value="1"/>
</dbReference>
<sequence length="606" mass="70707">MFAKTSFVYLERSIYAVTAIGILNYSTYRLFLSSKNPDYQSLLHLRNITFASDFALLQDAAEVQWTLLPLWMSFVPYLLLHSLASSIIFTLTKPKIHKCCRAILSTWLVVHMVGLNMVIDILFNLLCFLCISYLVSGNRIVIWFFTVLIFQVSEFFISSASYEVSLFIRHSVSHEWFVLLYAAHFYIILRGLSVALSIHRLSDKSRSSTREREAKVEPTIKCDSKFSLTILLDALDYSFYPHALFLGPLILYSEWHDFWVNCNSLSSSQSASFKTLFSILLSLLFKAIRLLFWNSFWSLCLCFVYPNSFGYLFPYVQLHDLSNRLNKNDFVIDRGTIGAIMSLRGLHLFMTYLQFYGWPYVLINLEWLLINLFNKLLSVIHGSCKKNLYEVRKSCDGLHRLQVSYIPDPPSCLLHVLLTSECWRSFDRGLYNFIKSYIFLPVINYEVPLTYKYSNIVQLNPTIKTVLALILSYLFVLLYHGIDQTNMIWLFCNLLVLFSERLVKWVYLYTDFGSELRHHLSTEWIRRLSLLLCALSGIFSVLGNFYFLIGFRAAHQLSKWVVYDPTLRLTLFVFAYCHLNLVTDLRSLFPSLRPQSGKRFTHMQKK</sequence>
<evidence type="ECO:0000313" key="3">
    <source>
        <dbReference type="WBParaSite" id="TREG1_50140.2"/>
    </source>
</evidence>
<proteinExistence type="predicted"/>
<keyword evidence="2" id="KW-1185">Reference proteome</keyword>
<feature type="transmembrane region" description="Helical" evidence="1">
    <location>
        <begin position="488"/>
        <end position="507"/>
    </location>
</feature>
<dbReference type="GO" id="GO:0005783">
    <property type="term" value="C:endoplasmic reticulum"/>
    <property type="evidence" value="ECO:0007669"/>
    <property type="project" value="TreeGrafter"/>
</dbReference>
<evidence type="ECO:0000313" key="4">
    <source>
        <dbReference type="WBParaSite" id="TREG1_50140.4"/>
    </source>
</evidence>
<reference evidence="2" key="1">
    <citation type="submission" date="2022-06" db="EMBL/GenBank/DDBJ databases">
        <authorList>
            <person name="Berger JAMES D."/>
            <person name="Berger JAMES D."/>
        </authorList>
    </citation>
    <scope>NUCLEOTIDE SEQUENCE [LARGE SCALE GENOMIC DNA]</scope>
</reference>
<feature type="transmembrane region" description="Helical" evidence="1">
    <location>
        <begin position="12"/>
        <end position="31"/>
    </location>
</feature>
<keyword evidence="1" id="KW-0472">Membrane</keyword>
<dbReference type="WBParaSite" id="TREG1_50140.4">
    <property type="protein sequence ID" value="TREG1_50140.4"/>
    <property type="gene ID" value="TREG1_50140"/>
</dbReference>
<keyword evidence="1" id="KW-1133">Transmembrane helix</keyword>
<name>A0AA85JQ89_TRIRE</name>
<dbReference type="GO" id="GO:0016409">
    <property type="term" value="F:palmitoyltransferase activity"/>
    <property type="evidence" value="ECO:0007669"/>
    <property type="project" value="TreeGrafter"/>
</dbReference>
<feature type="transmembrane region" description="Helical" evidence="1">
    <location>
        <begin position="462"/>
        <end position="482"/>
    </location>
</feature>
<dbReference type="Proteomes" id="UP000050795">
    <property type="component" value="Unassembled WGS sequence"/>
</dbReference>
<evidence type="ECO:0000313" key="2">
    <source>
        <dbReference type="Proteomes" id="UP000050795"/>
    </source>
</evidence>
<feature type="transmembrane region" description="Helical" evidence="1">
    <location>
        <begin position="74"/>
        <end position="92"/>
    </location>
</feature>
<dbReference type="InterPro" id="IPR051085">
    <property type="entry name" value="MB_O-acyltransferase"/>
</dbReference>
<feature type="transmembrane region" description="Helical" evidence="1">
    <location>
        <begin position="569"/>
        <end position="589"/>
    </location>
</feature>
<accession>A0AA85JQ89</accession>
<feature type="transmembrane region" description="Helical" evidence="1">
    <location>
        <begin position="140"/>
        <end position="164"/>
    </location>
</feature>
<feature type="transmembrane region" description="Helical" evidence="1">
    <location>
        <begin position="104"/>
        <end position="134"/>
    </location>
</feature>